<evidence type="ECO:0000313" key="3">
    <source>
        <dbReference type="Proteomes" id="UP000000657"/>
    </source>
</evidence>
<dbReference type="STRING" id="326424.FRAAL2244"/>
<dbReference type="HOGENOM" id="CLU_2897595_0_0_11"/>
<dbReference type="Proteomes" id="UP000000657">
    <property type="component" value="Chromosome"/>
</dbReference>
<feature type="region of interest" description="Disordered" evidence="1">
    <location>
        <begin position="1"/>
        <end position="62"/>
    </location>
</feature>
<evidence type="ECO:0000313" key="2">
    <source>
        <dbReference type="EMBL" id="CAJ60893.1"/>
    </source>
</evidence>
<gene>
    <name evidence="2" type="ordered locus">FRAAL2244</name>
</gene>
<protein>
    <submittedName>
        <fullName evidence="2">Uncharacterized protein</fullName>
    </submittedName>
</protein>
<reference evidence="2 3" key="1">
    <citation type="journal article" date="2007" name="Genome Res.">
        <title>Genome characteristics of facultatively symbiotic Frankia sp. strains reflect host range and host plant biogeography.</title>
        <authorList>
            <person name="Normand P."/>
            <person name="Lapierre P."/>
            <person name="Tisa L.S."/>
            <person name="Gogarten J.P."/>
            <person name="Alloisio N."/>
            <person name="Bagnarol E."/>
            <person name="Bassi C.A."/>
            <person name="Berry A.M."/>
            <person name="Bickhart D.M."/>
            <person name="Choisne N."/>
            <person name="Couloux A."/>
            <person name="Cournoyer B."/>
            <person name="Cruveiller S."/>
            <person name="Daubin V."/>
            <person name="Demange N."/>
            <person name="Francino M.P."/>
            <person name="Goltsman E."/>
            <person name="Huang Y."/>
            <person name="Kopp O.R."/>
            <person name="Labarre L."/>
            <person name="Lapidus A."/>
            <person name="Lavire C."/>
            <person name="Marechal J."/>
            <person name="Martinez M."/>
            <person name="Mastronunzio J.E."/>
            <person name="Mullin B.C."/>
            <person name="Niemann J."/>
            <person name="Pujic P."/>
            <person name="Rawnsley T."/>
            <person name="Rouy Z."/>
            <person name="Schenowitz C."/>
            <person name="Sellstedt A."/>
            <person name="Tavares F."/>
            <person name="Tomkins J.P."/>
            <person name="Vallenet D."/>
            <person name="Valverde C."/>
            <person name="Wall L.G."/>
            <person name="Wang Y."/>
            <person name="Medigue C."/>
            <person name="Benson D.R."/>
        </authorList>
    </citation>
    <scope>NUCLEOTIDE SEQUENCE [LARGE SCALE GENOMIC DNA]</scope>
    <source>
        <strain evidence="3">DSM 45986 / CECT 9034 / ACN14a</strain>
    </source>
</reference>
<keyword evidence="3" id="KW-1185">Reference proteome</keyword>
<organism evidence="2 3">
    <name type="scientific">Frankia alni (strain DSM 45986 / CECT 9034 / ACN14a)</name>
    <dbReference type="NCBI Taxonomy" id="326424"/>
    <lineage>
        <taxon>Bacteria</taxon>
        <taxon>Bacillati</taxon>
        <taxon>Actinomycetota</taxon>
        <taxon>Actinomycetes</taxon>
        <taxon>Frankiales</taxon>
        <taxon>Frankiaceae</taxon>
        <taxon>Frankia</taxon>
    </lineage>
</organism>
<accession>Q0RNJ5</accession>
<dbReference type="KEGG" id="fal:FRAAL2244"/>
<sequence>MAAGGRRPPRYRTGGGAVRIPQAPDTVDASGIAAGRRPPAHGGRTIRVSDPIGNSGTEERAP</sequence>
<proteinExistence type="predicted"/>
<evidence type="ECO:0000256" key="1">
    <source>
        <dbReference type="SAM" id="MobiDB-lite"/>
    </source>
</evidence>
<name>Q0RNJ5_FRAAA</name>
<dbReference type="AlphaFoldDB" id="Q0RNJ5"/>
<dbReference type="EMBL" id="CT573213">
    <property type="protein sequence ID" value="CAJ60893.1"/>
    <property type="molecule type" value="Genomic_DNA"/>
</dbReference>